<protein>
    <submittedName>
        <fullName evidence="7">DoxX-like family protein</fullName>
    </submittedName>
</protein>
<keyword evidence="4 5" id="KW-0472">Membrane</keyword>
<gene>
    <name evidence="7" type="ORF">SAMN06295955_12120</name>
</gene>
<dbReference type="InterPro" id="IPR032808">
    <property type="entry name" value="DoxX"/>
</dbReference>
<evidence type="ECO:0000256" key="3">
    <source>
        <dbReference type="ARBA" id="ARBA00022989"/>
    </source>
</evidence>
<dbReference type="EMBL" id="FZPA01000021">
    <property type="protein sequence ID" value="SNT27432.1"/>
    <property type="molecule type" value="Genomic_DNA"/>
</dbReference>
<evidence type="ECO:0000259" key="6">
    <source>
        <dbReference type="Pfam" id="PF13676"/>
    </source>
</evidence>
<organism evidence="7 8">
    <name type="scientific">Sphingopyxis indica</name>
    <dbReference type="NCBI Taxonomy" id="436663"/>
    <lineage>
        <taxon>Bacteria</taxon>
        <taxon>Pseudomonadati</taxon>
        <taxon>Pseudomonadota</taxon>
        <taxon>Alphaproteobacteria</taxon>
        <taxon>Sphingomonadales</taxon>
        <taxon>Sphingomonadaceae</taxon>
        <taxon>Sphingopyxis</taxon>
    </lineage>
</organism>
<comment type="subcellular location">
    <subcellularLocation>
        <location evidence="1">Membrane</location>
        <topology evidence="1">Multi-pass membrane protein</topology>
    </subcellularLocation>
</comment>
<accession>A0A239LBU2</accession>
<evidence type="ECO:0000256" key="5">
    <source>
        <dbReference type="SAM" id="Phobius"/>
    </source>
</evidence>
<evidence type="ECO:0000313" key="7">
    <source>
        <dbReference type="EMBL" id="SNT27432.1"/>
    </source>
</evidence>
<keyword evidence="2 5" id="KW-0812">Transmembrane</keyword>
<name>A0A239LBU2_9SPHN</name>
<sequence length="253" mass="28143">MQLKRIYWIATALLALMYLAGGAYYLSDMAGVQAIYPTLGYPPYLVPILAVLKPLAAVTILWRFSVALSDLAYITRGELRGYASDISFADQASIRKRAASNDPNGATFLSHSSKDQDLVVGAVRVLEGHGAKVYIDEVDPEMPPYTTDETASLLKKRIGQTKRFVLLASPNSKESRWVPWELGIADGNKGIEKIALFPAADTSHEKAWASWEYLGLYRRIVWGDLQGYQKKVWMVIDEKRNVATELSKWLAGA</sequence>
<dbReference type="Pfam" id="PF13676">
    <property type="entry name" value="TIR_2"/>
    <property type="match status" value="1"/>
</dbReference>
<dbReference type="RefSeq" id="WP_245836952.1">
    <property type="nucleotide sequence ID" value="NZ_FZPA01000021.1"/>
</dbReference>
<feature type="transmembrane region" description="Helical" evidence="5">
    <location>
        <begin position="46"/>
        <end position="66"/>
    </location>
</feature>
<dbReference type="InterPro" id="IPR035897">
    <property type="entry name" value="Toll_tir_struct_dom_sf"/>
</dbReference>
<evidence type="ECO:0000256" key="1">
    <source>
        <dbReference type="ARBA" id="ARBA00004141"/>
    </source>
</evidence>
<dbReference type="SUPFAM" id="SSF52200">
    <property type="entry name" value="Toll/Interleukin receptor TIR domain"/>
    <property type="match status" value="1"/>
</dbReference>
<dbReference type="InterPro" id="IPR000157">
    <property type="entry name" value="TIR_dom"/>
</dbReference>
<proteinExistence type="predicted"/>
<evidence type="ECO:0000313" key="8">
    <source>
        <dbReference type="Proteomes" id="UP000198339"/>
    </source>
</evidence>
<dbReference type="GO" id="GO:0016020">
    <property type="term" value="C:membrane"/>
    <property type="evidence" value="ECO:0007669"/>
    <property type="project" value="UniProtKB-SubCell"/>
</dbReference>
<feature type="domain" description="TIR" evidence="6">
    <location>
        <begin position="108"/>
        <end position="226"/>
    </location>
</feature>
<reference evidence="7 8" key="1">
    <citation type="submission" date="2017-06" db="EMBL/GenBank/DDBJ databases">
        <authorList>
            <person name="Kim H.J."/>
            <person name="Triplett B.A."/>
        </authorList>
    </citation>
    <scope>NUCLEOTIDE SEQUENCE [LARGE SCALE GENOMIC DNA]</scope>
    <source>
        <strain evidence="7 8">DS15</strain>
    </source>
</reference>
<dbReference type="Pfam" id="PF13564">
    <property type="entry name" value="DoxX_2"/>
    <property type="match status" value="1"/>
</dbReference>
<feature type="transmembrane region" description="Helical" evidence="5">
    <location>
        <begin position="7"/>
        <end position="26"/>
    </location>
</feature>
<dbReference type="Gene3D" id="3.40.50.10140">
    <property type="entry name" value="Toll/interleukin-1 receptor homology (TIR) domain"/>
    <property type="match status" value="1"/>
</dbReference>
<dbReference type="AlphaFoldDB" id="A0A239LBU2"/>
<keyword evidence="8" id="KW-1185">Reference proteome</keyword>
<keyword evidence="3 5" id="KW-1133">Transmembrane helix</keyword>
<dbReference type="GO" id="GO:0007165">
    <property type="term" value="P:signal transduction"/>
    <property type="evidence" value="ECO:0007669"/>
    <property type="project" value="InterPro"/>
</dbReference>
<evidence type="ECO:0000256" key="2">
    <source>
        <dbReference type="ARBA" id="ARBA00022692"/>
    </source>
</evidence>
<dbReference type="Proteomes" id="UP000198339">
    <property type="component" value="Unassembled WGS sequence"/>
</dbReference>
<evidence type="ECO:0000256" key="4">
    <source>
        <dbReference type="ARBA" id="ARBA00023136"/>
    </source>
</evidence>